<evidence type="ECO:0000313" key="2">
    <source>
        <dbReference type="EMBL" id="KAI9552657.1"/>
    </source>
</evidence>
<organism evidence="2 3">
    <name type="scientific">Daphnia sinensis</name>
    <dbReference type="NCBI Taxonomy" id="1820382"/>
    <lineage>
        <taxon>Eukaryota</taxon>
        <taxon>Metazoa</taxon>
        <taxon>Ecdysozoa</taxon>
        <taxon>Arthropoda</taxon>
        <taxon>Crustacea</taxon>
        <taxon>Branchiopoda</taxon>
        <taxon>Diplostraca</taxon>
        <taxon>Cladocera</taxon>
        <taxon>Anomopoda</taxon>
        <taxon>Daphniidae</taxon>
        <taxon>Daphnia</taxon>
        <taxon>Daphnia similis group</taxon>
    </lineage>
</organism>
<protein>
    <submittedName>
        <fullName evidence="2">Uncharacterized protein</fullName>
    </submittedName>
</protein>
<reference evidence="2 3" key="1">
    <citation type="submission" date="2022-05" db="EMBL/GenBank/DDBJ databases">
        <title>A multi-omics perspective on studying reproductive biology in Daphnia sinensis.</title>
        <authorList>
            <person name="Jia J."/>
        </authorList>
    </citation>
    <scope>NUCLEOTIDE SEQUENCE [LARGE SCALE GENOMIC DNA]</scope>
    <source>
        <strain evidence="2 3">WSL</strain>
    </source>
</reference>
<keyword evidence="3" id="KW-1185">Reference proteome</keyword>
<comment type="caution">
    <text evidence="2">The sequence shown here is derived from an EMBL/GenBank/DDBJ whole genome shotgun (WGS) entry which is preliminary data.</text>
</comment>
<keyword evidence="1" id="KW-1133">Transmembrane helix</keyword>
<keyword evidence="1" id="KW-0812">Transmembrane</keyword>
<evidence type="ECO:0000313" key="3">
    <source>
        <dbReference type="Proteomes" id="UP000820818"/>
    </source>
</evidence>
<keyword evidence="1" id="KW-0472">Membrane</keyword>
<proteinExistence type="predicted"/>
<dbReference type="Proteomes" id="UP000820818">
    <property type="component" value="Linkage Group LG9"/>
</dbReference>
<gene>
    <name evidence="2" type="ORF">GHT06_020528</name>
</gene>
<accession>A0AAD5KHV2</accession>
<dbReference type="EMBL" id="WJBH02000009">
    <property type="protein sequence ID" value="KAI9552657.1"/>
    <property type="molecule type" value="Genomic_DNA"/>
</dbReference>
<name>A0AAD5KHV2_9CRUS</name>
<dbReference type="AlphaFoldDB" id="A0AAD5KHV2"/>
<sequence length="106" mass="12021">MYLSNGYDECLPAAFVVSKLMLLIFLLLLTALSEQNAYQALGCFDDHSRNPTGGLRIFDRFESVEGEGKGREFHNDTNDVVRTKQVARCRRAVTPRQNVKRRVAVD</sequence>
<feature type="transmembrane region" description="Helical" evidence="1">
    <location>
        <begin position="12"/>
        <end position="32"/>
    </location>
</feature>
<evidence type="ECO:0000256" key="1">
    <source>
        <dbReference type="SAM" id="Phobius"/>
    </source>
</evidence>